<dbReference type="EMBL" id="JACVXA010000060">
    <property type="protein sequence ID" value="MBE3639838.1"/>
    <property type="molecule type" value="Genomic_DNA"/>
</dbReference>
<keyword evidence="2" id="KW-1185">Reference proteome</keyword>
<evidence type="ECO:0000313" key="1">
    <source>
        <dbReference type="EMBL" id="MBE3639838.1"/>
    </source>
</evidence>
<accession>A0A8J7D0R5</accession>
<organism evidence="1 2">
    <name type="scientific">Mangrovicoccus algicola</name>
    <dbReference type="NCBI Taxonomy" id="2771008"/>
    <lineage>
        <taxon>Bacteria</taxon>
        <taxon>Pseudomonadati</taxon>
        <taxon>Pseudomonadota</taxon>
        <taxon>Alphaproteobacteria</taxon>
        <taxon>Rhodobacterales</taxon>
        <taxon>Paracoccaceae</taxon>
        <taxon>Mangrovicoccus</taxon>
    </lineage>
</organism>
<dbReference type="AlphaFoldDB" id="A0A8J7D0R5"/>
<comment type="caution">
    <text evidence="1">The sequence shown here is derived from an EMBL/GenBank/DDBJ whole genome shotgun (WGS) entry which is preliminary data.</text>
</comment>
<reference evidence="1" key="1">
    <citation type="submission" date="2020-09" db="EMBL/GenBank/DDBJ databases">
        <title>A novel bacterium of genus Mangrovicoccus, isolated from South China Sea.</title>
        <authorList>
            <person name="Huang H."/>
            <person name="Mo K."/>
            <person name="Hu Y."/>
        </authorList>
    </citation>
    <scope>NUCLEOTIDE SEQUENCE</scope>
    <source>
        <strain evidence="1">HB182678</strain>
    </source>
</reference>
<dbReference type="RefSeq" id="WP_193184975.1">
    <property type="nucleotide sequence ID" value="NZ_JACVXA010000060.1"/>
</dbReference>
<gene>
    <name evidence="1" type="ORF">ICN82_16670</name>
</gene>
<sequence>MSRFELILLCLCLGACSADVPRPDPLTLAGLQNAGFALIRDGAQFQEVVVGEALAGEGYRARVMPDGTLGGLYHGQSFRGIWIFTEDGRYCQSLTADLRGPASACYWVAARAGEIRLIPAPRP</sequence>
<evidence type="ECO:0000313" key="2">
    <source>
        <dbReference type="Proteomes" id="UP000609121"/>
    </source>
</evidence>
<name>A0A8J7D0R5_9RHOB</name>
<proteinExistence type="predicted"/>
<dbReference type="Proteomes" id="UP000609121">
    <property type="component" value="Unassembled WGS sequence"/>
</dbReference>
<protein>
    <submittedName>
        <fullName evidence="1">Uncharacterized protein</fullName>
    </submittedName>
</protein>